<sequence>MVRCMNQRQRSVGAEVKVSTARKGAGVICDGRGKQPAQWHKGIQFLISALHALGSKTDRVKDEKATDLSSASVDDDAVSNVVIAKPEECTKKLCLRCRMNQFSLKGLLNSGLYHSMKLLHCHKHEELNAYSIYTGLHMFPRPGMSRKMVHIIMKLRRWGCLLIVDAPVQKTKDLVKLTCGRLKYYKKAIVLSSELERHQEEVKIVTDEKATNLPLPLSVIVDYLTKLEACARKLPPGFGVNPIQFERFAFEKPTARDDV</sequence>
<dbReference type="AlphaFoldDB" id="A0A4S8K074"/>
<evidence type="ECO:0000313" key="1">
    <source>
        <dbReference type="EMBL" id="THU68042.1"/>
    </source>
</evidence>
<dbReference type="EMBL" id="PYDT01000003">
    <property type="protein sequence ID" value="THU68042.1"/>
    <property type="molecule type" value="Genomic_DNA"/>
</dbReference>
<proteinExistence type="predicted"/>
<accession>A0A4S8K074</accession>
<evidence type="ECO:0000313" key="2">
    <source>
        <dbReference type="Proteomes" id="UP000317650"/>
    </source>
</evidence>
<protein>
    <submittedName>
        <fullName evidence="1">Uncharacterized protein</fullName>
    </submittedName>
</protein>
<keyword evidence="2" id="KW-1185">Reference proteome</keyword>
<comment type="caution">
    <text evidence="1">The sequence shown here is derived from an EMBL/GenBank/DDBJ whole genome shotgun (WGS) entry which is preliminary data.</text>
</comment>
<dbReference type="Proteomes" id="UP000317650">
    <property type="component" value="Chromosome 5"/>
</dbReference>
<gene>
    <name evidence="1" type="ORF">C4D60_Mb05t31070</name>
</gene>
<name>A0A4S8K074_MUSBA</name>
<reference evidence="1 2" key="1">
    <citation type="journal article" date="2019" name="Nat. Plants">
        <title>Genome sequencing of Musa balbisiana reveals subgenome evolution and function divergence in polyploid bananas.</title>
        <authorList>
            <person name="Yao X."/>
        </authorList>
    </citation>
    <scope>NUCLEOTIDE SEQUENCE [LARGE SCALE GENOMIC DNA]</scope>
    <source>
        <strain evidence="2">cv. DH-PKW</strain>
        <tissue evidence="1">Leaves</tissue>
    </source>
</reference>
<organism evidence="1 2">
    <name type="scientific">Musa balbisiana</name>
    <name type="common">Banana</name>
    <dbReference type="NCBI Taxonomy" id="52838"/>
    <lineage>
        <taxon>Eukaryota</taxon>
        <taxon>Viridiplantae</taxon>
        <taxon>Streptophyta</taxon>
        <taxon>Embryophyta</taxon>
        <taxon>Tracheophyta</taxon>
        <taxon>Spermatophyta</taxon>
        <taxon>Magnoliopsida</taxon>
        <taxon>Liliopsida</taxon>
        <taxon>Zingiberales</taxon>
        <taxon>Musaceae</taxon>
        <taxon>Musa</taxon>
    </lineage>
</organism>